<evidence type="ECO:0000313" key="3">
    <source>
        <dbReference type="Proteomes" id="UP001144396"/>
    </source>
</evidence>
<gene>
    <name evidence="2" type="ORF">ARHIZOSPH14_15200</name>
</gene>
<organism evidence="2 3">
    <name type="scientific">Agromyces rhizosphaerae</name>
    <dbReference type="NCBI Taxonomy" id="88374"/>
    <lineage>
        <taxon>Bacteria</taxon>
        <taxon>Bacillati</taxon>
        <taxon>Actinomycetota</taxon>
        <taxon>Actinomycetes</taxon>
        <taxon>Micrococcales</taxon>
        <taxon>Microbacteriaceae</taxon>
        <taxon>Agromyces</taxon>
    </lineage>
</organism>
<dbReference type="Proteomes" id="UP001144396">
    <property type="component" value="Unassembled WGS sequence"/>
</dbReference>
<dbReference type="Pfam" id="PF08808">
    <property type="entry name" value="RES"/>
    <property type="match status" value="1"/>
</dbReference>
<feature type="domain" description="RES" evidence="1">
    <location>
        <begin position="17"/>
        <end position="152"/>
    </location>
</feature>
<accession>A0A9W6D0L7</accession>
<evidence type="ECO:0000313" key="2">
    <source>
        <dbReference type="EMBL" id="GLI27278.1"/>
    </source>
</evidence>
<dbReference type="EMBL" id="BSDP01000001">
    <property type="protein sequence ID" value="GLI27278.1"/>
    <property type="molecule type" value="Genomic_DNA"/>
</dbReference>
<proteinExistence type="predicted"/>
<reference evidence="2" key="1">
    <citation type="submission" date="2022-12" db="EMBL/GenBank/DDBJ databases">
        <title>Reference genome sequencing for broad-spectrum identification of bacterial and archaeal isolates by mass spectrometry.</title>
        <authorList>
            <person name="Sekiguchi Y."/>
            <person name="Tourlousse D.M."/>
        </authorList>
    </citation>
    <scope>NUCLEOTIDE SEQUENCE</scope>
    <source>
        <strain evidence="2">14</strain>
    </source>
</reference>
<sequence>MPLVARSEFPFSTVTGTCYRAVDPRHRAAALDGSRAAGRFSPPGVRTLYLSSSPEGVAAAMIAHRSARSAELEVLAFRVTATHIIDLRDRTLLADLGIDPADAAAPWQEIVAAGGTPSSWGVRDRLVELGAHGLIDPSRRQPGLWHLTLFEWDELVVAPIAS</sequence>
<dbReference type="InterPro" id="IPR014914">
    <property type="entry name" value="RES_dom"/>
</dbReference>
<name>A0A9W6D0L7_9MICO</name>
<comment type="caution">
    <text evidence="2">The sequence shown here is derived from an EMBL/GenBank/DDBJ whole genome shotgun (WGS) entry which is preliminary data.</text>
</comment>
<dbReference type="AlphaFoldDB" id="A0A9W6D0L7"/>
<keyword evidence="3" id="KW-1185">Reference proteome</keyword>
<evidence type="ECO:0000259" key="1">
    <source>
        <dbReference type="Pfam" id="PF08808"/>
    </source>
</evidence>
<protein>
    <recommendedName>
        <fullName evidence="1">RES domain-containing protein</fullName>
    </recommendedName>
</protein>